<evidence type="ECO:0000313" key="1">
    <source>
        <dbReference type="EMBL" id="MBB5838385.1"/>
    </source>
</evidence>
<dbReference type="RefSeq" id="WP_184799128.1">
    <property type="nucleotide sequence ID" value="NZ_JACHMY010000001.1"/>
</dbReference>
<dbReference type="AlphaFoldDB" id="A0A7W9JAI7"/>
<sequence length="135" mass="14991">MFHPGEFELRTYVIANLTPIDAVALAALVWPDFREYRGGVFLRLGFDEAGVDAWFLSDGATVSSVESMVNHFHLWEAFSARSDEDRGALTSVGLVMRETWAAALASRFPSRVFEVVFSDDPVEYGPTVTFFSSEG</sequence>
<name>A0A7W9JAI7_9ACTN</name>
<reference evidence="1 2" key="1">
    <citation type="submission" date="2020-08" db="EMBL/GenBank/DDBJ databases">
        <title>Sequencing the genomes of 1000 actinobacteria strains.</title>
        <authorList>
            <person name="Klenk H.-P."/>
        </authorList>
    </citation>
    <scope>NUCLEOTIDE SEQUENCE [LARGE SCALE GENOMIC DNA]</scope>
    <source>
        <strain evidence="1 2">DSM 28967</strain>
    </source>
</reference>
<proteinExistence type="predicted"/>
<organism evidence="1 2">
    <name type="scientific">Kribbella italica</name>
    <dbReference type="NCBI Taxonomy" id="1540520"/>
    <lineage>
        <taxon>Bacteria</taxon>
        <taxon>Bacillati</taxon>
        <taxon>Actinomycetota</taxon>
        <taxon>Actinomycetes</taxon>
        <taxon>Propionibacteriales</taxon>
        <taxon>Kribbellaceae</taxon>
        <taxon>Kribbella</taxon>
    </lineage>
</organism>
<comment type="caution">
    <text evidence="1">The sequence shown here is derived from an EMBL/GenBank/DDBJ whole genome shotgun (WGS) entry which is preliminary data.</text>
</comment>
<dbReference type="Proteomes" id="UP000549971">
    <property type="component" value="Unassembled WGS sequence"/>
</dbReference>
<accession>A0A7W9JAI7</accession>
<evidence type="ECO:0000313" key="2">
    <source>
        <dbReference type="Proteomes" id="UP000549971"/>
    </source>
</evidence>
<gene>
    <name evidence="1" type="ORF">HDA39_005119</name>
</gene>
<dbReference type="EMBL" id="JACHMY010000001">
    <property type="protein sequence ID" value="MBB5838385.1"/>
    <property type="molecule type" value="Genomic_DNA"/>
</dbReference>
<keyword evidence="2" id="KW-1185">Reference proteome</keyword>
<protein>
    <submittedName>
        <fullName evidence="1">Uncharacterized protein</fullName>
    </submittedName>
</protein>